<organism evidence="1 2">
    <name type="scientific">Catagonus wagneri</name>
    <name type="common">Chacoan peccary</name>
    <dbReference type="NCBI Taxonomy" id="51154"/>
    <lineage>
        <taxon>Eukaryota</taxon>
        <taxon>Metazoa</taxon>
        <taxon>Chordata</taxon>
        <taxon>Craniata</taxon>
        <taxon>Vertebrata</taxon>
        <taxon>Euteleostomi</taxon>
        <taxon>Mammalia</taxon>
        <taxon>Eutheria</taxon>
        <taxon>Laurasiatheria</taxon>
        <taxon>Artiodactyla</taxon>
        <taxon>Suina</taxon>
        <taxon>Tayassuidae</taxon>
        <taxon>Catagonus</taxon>
    </lineage>
</organism>
<dbReference type="Proteomes" id="UP000694540">
    <property type="component" value="Unplaced"/>
</dbReference>
<name>A0A8C3VGZ8_9CETA</name>
<reference evidence="1" key="1">
    <citation type="submission" date="2025-08" db="UniProtKB">
        <authorList>
            <consortium name="Ensembl"/>
        </authorList>
    </citation>
    <scope>IDENTIFICATION</scope>
</reference>
<accession>A0A8C3VGZ8</accession>
<keyword evidence="2" id="KW-1185">Reference proteome</keyword>
<reference evidence="1" key="2">
    <citation type="submission" date="2025-09" db="UniProtKB">
        <authorList>
            <consortium name="Ensembl"/>
        </authorList>
    </citation>
    <scope>IDENTIFICATION</scope>
</reference>
<protein>
    <submittedName>
        <fullName evidence="1">Uncharacterized protein</fullName>
    </submittedName>
</protein>
<proteinExistence type="predicted"/>
<dbReference type="AlphaFoldDB" id="A0A8C3VGZ8"/>
<sequence length="61" mass="7030">MLLYWCKVIGCIGENIHQNLPENMVRILWRPSAALLVHLVTTHLGETEKERDGLSLTKFQL</sequence>
<evidence type="ECO:0000313" key="2">
    <source>
        <dbReference type="Proteomes" id="UP000694540"/>
    </source>
</evidence>
<evidence type="ECO:0000313" key="1">
    <source>
        <dbReference type="Ensembl" id="ENSCWAP00000001194.1"/>
    </source>
</evidence>
<dbReference type="Ensembl" id="ENSCWAT00000001330.1">
    <property type="protein sequence ID" value="ENSCWAP00000001194.1"/>
    <property type="gene ID" value="ENSCWAG00000001011.1"/>
</dbReference>